<reference evidence="1 2" key="1">
    <citation type="submission" date="2019-07" db="EMBL/GenBank/DDBJ databases">
        <title>Genomic Encyclopedia of Archaeal and Bacterial Type Strains, Phase II (KMG-II): from individual species to whole genera.</title>
        <authorList>
            <person name="Goeker M."/>
        </authorList>
    </citation>
    <scope>NUCLEOTIDE SEQUENCE [LARGE SCALE GENOMIC DNA]</scope>
    <source>
        <strain evidence="1 2">DSM 46842</strain>
    </source>
</reference>
<evidence type="ECO:0000313" key="2">
    <source>
        <dbReference type="Proteomes" id="UP000322499"/>
    </source>
</evidence>
<dbReference type="Proteomes" id="UP000322499">
    <property type="component" value="Unassembled WGS sequence"/>
</dbReference>
<protein>
    <recommendedName>
        <fullName evidence="3">DUF2332 family protein</fullName>
    </recommendedName>
</protein>
<evidence type="ECO:0000313" key="1">
    <source>
        <dbReference type="EMBL" id="TYP89220.1"/>
    </source>
</evidence>
<dbReference type="InterPro" id="IPR011200">
    <property type="entry name" value="UCP012608"/>
</dbReference>
<keyword evidence="2" id="KW-1185">Reference proteome</keyword>
<name>A0A5S5CZN6_9ACTN</name>
<dbReference type="Pfam" id="PF10094">
    <property type="entry name" value="DUF2332"/>
    <property type="match status" value="1"/>
</dbReference>
<sequence>MPHPTPLAERYRREGGRQAARASALQGAVAVAVGKSVAALRALESAPVRARQPAVVLAALHDLALAGRAPALAAAYAAGDVDAAAAAAVDVLLRQPDGVLALAAGRRVRTDDPQRCAVLHPAVAEAARRAGADAVGLVDLLCAAGFGLQADRVGITYGDGRSLGDPSSPVQLSAGVVGDRPVPATAMPRVAARVGIDRDRVDVTVADGARWLRACLAPEARERRVRLDAELALTAAAPPVLLRGDPVELLPDAVARVPADALPVVTTTWALSQLTPGHRQRFLDRLRGAAAGRPVAWVSVEGVGVAPEVPTLGDRRASGHSLIGLTVLDGGAPRAEVLGRCWSRGRLLSWPAGGS</sequence>
<organism evidence="1 2">
    <name type="scientific">Blastococcus xanthinilyticus</name>
    <dbReference type="NCBI Taxonomy" id="1564164"/>
    <lineage>
        <taxon>Bacteria</taxon>
        <taxon>Bacillati</taxon>
        <taxon>Actinomycetota</taxon>
        <taxon>Actinomycetes</taxon>
        <taxon>Geodermatophilales</taxon>
        <taxon>Geodermatophilaceae</taxon>
        <taxon>Blastococcus</taxon>
    </lineage>
</organism>
<accession>A0A5S5CZN6</accession>
<proteinExistence type="predicted"/>
<gene>
    <name evidence="1" type="ORF">BD833_103377</name>
</gene>
<dbReference type="EMBL" id="VNHW01000003">
    <property type="protein sequence ID" value="TYP89220.1"/>
    <property type="molecule type" value="Genomic_DNA"/>
</dbReference>
<dbReference type="RefSeq" id="WP_166532399.1">
    <property type="nucleotide sequence ID" value="NZ_VNHW01000003.1"/>
</dbReference>
<dbReference type="AlphaFoldDB" id="A0A5S5CZN6"/>
<evidence type="ECO:0008006" key="3">
    <source>
        <dbReference type="Google" id="ProtNLM"/>
    </source>
</evidence>
<comment type="caution">
    <text evidence="1">The sequence shown here is derived from an EMBL/GenBank/DDBJ whole genome shotgun (WGS) entry which is preliminary data.</text>
</comment>